<organism evidence="9 10">
    <name type="scientific">Candidatus Eisenbergiella merdavium</name>
    <dbReference type="NCBI Taxonomy" id="2838551"/>
    <lineage>
        <taxon>Bacteria</taxon>
        <taxon>Bacillati</taxon>
        <taxon>Bacillota</taxon>
        <taxon>Clostridia</taxon>
        <taxon>Lachnospirales</taxon>
        <taxon>Lachnospiraceae</taxon>
        <taxon>Eisenbergiella</taxon>
    </lineage>
</organism>
<evidence type="ECO:0000256" key="1">
    <source>
        <dbReference type="ARBA" id="ARBA00010373"/>
    </source>
</evidence>
<dbReference type="InterPro" id="IPR017850">
    <property type="entry name" value="Alkaline_phosphatase_core_sf"/>
</dbReference>
<evidence type="ECO:0000256" key="6">
    <source>
        <dbReference type="HAMAP-Rule" id="MF_00740"/>
    </source>
</evidence>
<dbReference type="PANTHER" id="PTHR21110">
    <property type="entry name" value="PHOSPHOPENTOMUTASE"/>
    <property type="match status" value="1"/>
</dbReference>
<keyword evidence="3 6" id="KW-0479">Metal-binding</keyword>
<dbReference type="Proteomes" id="UP000823891">
    <property type="component" value="Unassembled WGS sequence"/>
</dbReference>
<evidence type="ECO:0000313" key="10">
    <source>
        <dbReference type="Proteomes" id="UP000823891"/>
    </source>
</evidence>
<name>A0A9D2NEZ6_9FIRM</name>
<comment type="caution">
    <text evidence="9">The sequence shown here is derived from an EMBL/GenBank/DDBJ whole genome shotgun (WGS) entry which is preliminary data.</text>
</comment>
<accession>A0A9D2NEZ6</accession>
<reference evidence="9" key="2">
    <citation type="submission" date="2021-04" db="EMBL/GenBank/DDBJ databases">
        <authorList>
            <person name="Gilroy R."/>
        </authorList>
    </citation>
    <scope>NUCLEOTIDE SEQUENCE</scope>
    <source>
        <strain evidence="9">USAMLcec2-132</strain>
    </source>
</reference>
<dbReference type="PANTHER" id="PTHR21110:SF0">
    <property type="entry name" value="PHOSPHOPENTOMUTASE"/>
    <property type="match status" value="1"/>
</dbReference>
<reference evidence="9" key="1">
    <citation type="journal article" date="2021" name="PeerJ">
        <title>Extensive microbial diversity within the chicken gut microbiome revealed by metagenomics and culture.</title>
        <authorList>
            <person name="Gilroy R."/>
            <person name="Ravi A."/>
            <person name="Getino M."/>
            <person name="Pursley I."/>
            <person name="Horton D.L."/>
            <person name="Alikhan N.F."/>
            <person name="Baker D."/>
            <person name="Gharbi K."/>
            <person name="Hall N."/>
            <person name="Watson M."/>
            <person name="Adriaenssens E.M."/>
            <person name="Foster-Nyarko E."/>
            <person name="Jarju S."/>
            <person name="Secka A."/>
            <person name="Antonio M."/>
            <person name="Oren A."/>
            <person name="Chaudhuri R.R."/>
            <person name="La Ragione R."/>
            <person name="Hildebrand F."/>
            <person name="Pallen M.J."/>
        </authorList>
    </citation>
    <scope>NUCLEOTIDE SEQUENCE</scope>
    <source>
        <strain evidence="9">USAMLcec2-132</strain>
    </source>
</reference>
<dbReference type="EC" id="5.4.2.7" evidence="6 7"/>
<evidence type="ECO:0000256" key="5">
    <source>
        <dbReference type="ARBA" id="ARBA00023235"/>
    </source>
</evidence>
<comment type="pathway">
    <text evidence="6">Carbohydrate degradation; 2-deoxy-D-ribose 1-phosphate degradation; D-glyceraldehyde 3-phosphate and acetaldehyde from 2-deoxy-alpha-D-ribose 1-phosphate: step 1/2.</text>
</comment>
<dbReference type="Gene3D" id="3.30.70.1250">
    <property type="entry name" value="Phosphopentomutase"/>
    <property type="match status" value="1"/>
</dbReference>
<dbReference type="EMBL" id="DWWS01000040">
    <property type="protein sequence ID" value="HJC24251.1"/>
    <property type="molecule type" value="Genomic_DNA"/>
</dbReference>
<evidence type="ECO:0000256" key="2">
    <source>
        <dbReference type="ARBA" id="ARBA00022490"/>
    </source>
</evidence>
<comment type="catalytic activity">
    <reaction evidence="6">
        <text>2-deoxy-alpha-D-ribose 1-phosphate = 2-deoxy-D-ribose 5-phosphate</text>
        <dbReference type="Rhea" id="RHEA:27658"/>
        <dbReference type="ChEBI" id="CHEBI:57259"/>
        <dbReference type="ChEBI" id="CHEBI:62877"/>
        <dbReference type="EC" id="5.4.2.7"/>
    </reaction>
</comment>
<feature type="binding site" evidence="6">
    <location>
        <position position="329"/>
    </location>
    <ligand>
        <name>Mn(2+)</name>
        <dbReference type="ChEBI" id="CHEBI:29035"/>
        <label>1</label>
    </ligand>
</feature>
<keyword evidence="5 6" id="KW-0413">Isomerase</keyword>
<dbReference type="GO" id="GO:0043094">
    <property type="term" value="P:metabolic compound salvage"/>
    <property type="evidence" value="ECO:0007669"/>
    <property type="project" value="UniProtKB-UniRule"/>
</dbReference>
<dbReference type="GO" id="GO:0005829">
    <property type="term" value="C:cytosol"/>
    <property type="evidence" value="ECO:0007669"/>
    <property type="project" value="TreeGrafter"/>
</dbReference>
<dbReference type="AlphaFoldDB" id="A0A9D2NEZ6"/>
<comment type="subcellular location">
    <subcellularLocation>
        <location evidence="6">Cytoplasm</location>
    </subcellularLocation>
</comment>
<dbReference type="NCBIfam" id="NF003766">
    <property type="entry name" value="PRK05362.1"/>
    <property type="match status" value="1"/>
</dbReference>
<dbReference type="InterPro" id="IPR006124">
    <property type="entry name" value="Metalloenzyme"/>
</dbReference>
<dbReference type="InterPro" id="IPR024052">
    <property type="entry name" value="Phosphopentomutase_DeoB_cap_sf"/>
</dbReference>
<dbReference type="NCBIfam" id="TIGR01696">
    <property type="entry name" value="deoB"/>
    <property type="match status" value="1"/>
</dbReference>
<dbReference type="PIRSF" id="PIRSF001491">
    <property type="entry name" value="Ppentomutase"/>
    <property type="match status" value="1"/>
</dbReference>
<dbReference type="GO" id="GO:0008973">
    <property type="term" value="F:phosphopentomutase activity"/>
    <property type="evidence" value="ECO:0007669"/>
    <property type="project" value="UniProtKB-UniRule"/>
</dbReference>
<comment type="similarity">
    <text evidence="1 6">Belongs to the phosphopentomutase family.</text>
</comment>
<dbReference type="GO" id="GO:0009117">
    <property type="term" value="P:nucleotide metabolic process"/>
    <property type="evidence" value="ECO:0007669"/>
    <property type="project" value="UniProtKB-UniRule"/>
</dbReference>
<gene>
    <name evidence="6" type="primary">deoB</name>
    <name evidence="9" type="ORF">H9761_11175</name>
</gene>
<dbReference type="Pfam" id="PF01676">
    <property type="entry name" value="Metalloenzyme"/>
    <property type="match status" value="1"/>
</dbReference>
<dbReference type="SUPFAM" id="SSF143856">
    <property type="entry name" value="DeoB insert domain-like"/>
    <property type="match status" value="1"/>
</dbReference>
<dbReference type="CDD" id="cd16009">
    <property type="entry name" value="PPM"/>
    <property type="match status" value="1"/>
</dbReference>
<feature type="binding site" evidence="6">
    <location>
        <position position="288"/>
    </location>
    <ligand>
        <name>Mn(2+)</name>
        <dbReference type="ChEBI" id="CHEBI:29035"/>
        <label>2</label>
    </ligand>
</feature>
<dbReference type="GO" id="GO:0006018">
    <property type="term" value="P:2-deoxyribose 1-phosphate catabolic process"/>
    <property type="evidence" value="ECO:0007669"/>
    <property type="project" value="UniProtKB-UniRule"/>
</dbReference>
<comment type="cofactor">
    <cofactor evidence="6">
        <name>Mn(2+)</name>
        <dbReference type="ChEBI" id="CHEBI:29035"/>
    </cofactor>
    <text evidence="6">Binds 2 manganese ions.</text>
</comment>
<keyword evidence="2 6" id="KW-0963">Cytoplasm</keyword>
<sequence length="397" mass="44228">MNPDTSHKKRIFLIVLDSVGIGAEPDAAEYGDEGTNTLKSAASSPYFHMPNMASLGLFNIEGIDWRPSAASPFGAVARMREASKGKDTTIGHWEIAGIRSQRPLPTYPEGFPQEILEEFSRRTGRGILCNRPYSGTDVIRDYGDEHVRTGKLIVYTSADSVFQIAAHESVIPPETLYEYCRIARELLTGEHGVGRVIARPFEGESGHYVRTPRRHDFSLQPPAVNMLDQLKENGYDVIAVGKIFDIFAGKGITEHVYTAGNAEGMQRTLEYQSRDFEGLCFINLVDYDMLYGHRNDIDGYAKALTAFDEWLPSFLENLRPDDVLMITADHGCDPGYTVSTDHSREYTPLVIYGERIAPVNLGTRPTFSDIGATVLDYFGIRPRFEAESVLPAIFNPT</sequence>
<dbReference type="GO" id="GO:0030145">
    <property type="term" value="F:manganese ion binding"/>
    <property type="evidence" value="ECO:0007669"/>
    <property type="project" value="UniProtKB-UniRule"/>
</dbReference>
<evidence type="ECO:0000256" key="3">
    <source>
        <dbReference type="ARBA" id="ARBA00022723"/>
    </source>
</evidence>
<feature type="domain" description="Metalloenzyme" evidence="8">
    <location>
        <begin position="9"/>
        <end position="380"/>
    </location>
</feature>
<evidence type="ECO:0000259" key="8">
    <source>
        <dbReference type="Pfam" id="PF01676"/>
    </source>
</evidence>
<comment type="catalytic activity">
    <reaction evidence="6">
        <text>alpha-D-ribose 1-phosphate = D-ribose 5-phosphate</text>
        <dbReference type="Rhea" id="RHEA:18793"/>
        <dbReference type="ChEBI" id="CHEBI:57720"/>
        <dbReference type="ChEBI" id="CHEBI:78346"/>
        <dbReference type="EC" id="5.4.2.7"/>
    </reaction>
</comment>
<dbReference type="HAMAP" id="MF_00740">
    <property type="entry name" value="Phosphopentomut"/>
    <property type="match status" value="1"/>
</dbReference>
<dbReference type="FunFam" id="3.30.70.1250:FF:000001">
    <property type="entry name" value="Phosphopentomutase"/>
    <property type="match status" value="1"/>
</dbReference>
<comment type="function">
    <text evidence="6">Isomerase that catalyzes the conversion of deoxy-ribose 1-phosphate (dRib-1-P) and ribose 1-phosphate (Rib-1-P) to deoxy-ribose 5-phosphate (dRib-5-P) and ribose 5-phosphate (Rib-5-P), respectively.</text>
</comment>
<evidence type="ECO:0000256" key="4">
    <source>
        <dbReference type="ARBA" id="ARBA00023211"/>
    </source>
</evidence>
<feature type="binding site" evidence="6">
    <location>
        <position position="17"/>
    </location>
    <ligand>
        <name>Mn(2+)</name>
        <dbReference type="ChEBI" id="CHEBI:29035"/>
        <label>1</label>
    </ligand>
</feature>
<feature type="binding site" evidence="6">
    <location>
        <position position="293"/>
    </location>
    <ligand>
        <name>Mn(2+)</name>
        <dbReference type="ChEBI" id="CHEBI:29035"/>
        <label>2</label>
    </ligand>
</feature>
<dbReference type="InterPro" id="IPR010045">
    <property type="entry name" value="DeoB"/>
</dbReference>
<protein>
    <recommendedName>
        <fullName evidence="6 7">Phosphopentomutase</fullName>
        <ecNumber evidence="6 7">5.4.2.7</ecNumber>
    </recommendedName>
    <alternativeName>
        <fullName evidence="6">Phosphodeoxyribomutase</fullName>
    </alternativeName>
</protein>
<dbReference type="Gene3D" id="3.40.720.10">
    <property type="entry name" value="Alkaline Phosphatase, subunit A"/>
    <property type="match status" value="1"/>
</dbReference>
<keyword evidence="4 6" id="KW-0464">Manganese</keyword>
<feature type="binding site" evidence="6">
    <location>
        <position position="330"/>
    </location>
    <ligand>
        <name>Mn(2+)</name>
        <dbReference type="ChEBI" id="CHEBI:29035"/>
        <label>1</label>
    </ligand>
</feature>
<dbReference type="SUPFAM" id="SSF53649">
    <property type="entry name" value="Alkaline phosphatase-like"/>
    <property type="match status" value="1"/>
</dbReference>
<proteinExistence type="inferred from homology"/>
<feature type="binding site" evidence="6">
    <location>
        <position position="342"/>
    </location>
    <ligand>
        <name>Mn(2+)</name>
        <dbReference type="ChEBI" id="CHEBI:29035"/>
        <label>2</label>
    </ligand>
</feature>
<evidence type="ECO:0000313" key="9">
    <source>
        <dbReference type="EMBL" id="HJC24251.1"/>
    </source>
</evidence>
<dbReference type="GO" id="GO:0000287">
    <property type="term" value="F:magnesium ion binding"/>
    <property type="evidence" value="ECO:0007669"/>
    <property type="project" value="UniProtKB-UniRule"/>
</dbReference>
<evidence type="ECO:0000256" key="7">
    <source>
        <dbReference type="NCBIfam" id="TIGR01696"/>
    </source>
</evidence>